<evidence type="ECO:0000256" key="5">
    <source>
        <dbReference type="ARBA" id="ARBA00022977"/>
    </source>
</evidence>
<dbReference type="GO" id="GO:0004789">
    <property type="term" value="F:thiamine-phosphate diphosphorylase activity"/>
    <property type="evidence" value="ECO:0007669"/>
    <property type="project" value="UniProtKB-UniRule"/>
</dbReference>
<dbReference type="RefSeq" id="WP_181556317.1">
    <property type="nucleotide sequence ID" value="NZ_JACDUT010000006.1"/>
</dbReference>
<keyword evidence="2 9" id="KW-0808">Transferase</keyword>
<dbReference type="InterPro" id="IPR013785">
    <property type="entry name" value="Aldolase_TIM"/>
</dbReference>
<evidence type="ECO:0000256" key="2">
    <source>
        <dbReference type="ARBA" id="ARBA00022679"/>
    </source>
</evidence>
<evidence type="ECO:0000256" key="4">
    <source>
        <dbReference type="ARBA" id="ARBA00022842"/>
    </source>
</evidence>
<evidence type="ECO:0000256" key="6">
    <source>
        <dbReference type="ARBA" id="ARBA00047334"/>
    </source>
</evidence>
<comment type="pathway">
    <text evidence="1 9 11">Cofactor biosynthesis; thiamine diphosphate biosynthesis; thiamine phosphate from 4-amino-2-methyl-5-diphosphomethylpyrimidine and 4-methyl-5-(2-phosphoethyl)-thiazole: step 1/1.</text>
</comment>
<dbReference type="Gene3D" id="3.20.20.70">
    <property type="entry name" value="Aldolase class I"/>
    <property type="match status" value="1"/>
</dbReference>
<evidence type="ECO:0000256" key="3">
    <source>
        <dbReference type="ARBA" id="ARBA00022723"/>
    </source>
</evidence>
<feature type="domain" description="Thiamine phosphate synthase/TenI" evidence="12">
    <location>
        <begin position="15"/>
        <end position="198"/>
    </location>
</feature>
<feature type="binding site" evidence="9">
    <location>
        <position position="99"/>
    </location>
    <ligand>
        <name>Mg(2+)</name>
        <dbReference type="ChEBI" id="CHEBI:18420"/>
    </ligand>
</feature>
<dbReference type="GO" id="GO:0009229">
    <property type="term" value="P:thiamine diphosphate biosynthetic process"/>
    <property type="evidence" value="ECO:0007669"/>
    <property type="project" value="UniProtKB-UniRule"/>
</dbReference>
<gene>
    <name evidence="9" type="primary">thiE</name>
    <name evidence="13" type="ORF">HNR31_002314</name>
</gene>
<comment type="function">
    <text evidence="9">Condenses 4-methyl-5-(beta-hydroxyethyl)thiazole monophosphate (THZ-P) and 2-methyl-4-amino-5-hydroxymethyl pyrimidine pyrophosphate (HMP-PP) to form thiamine monophosphate (TMP).</text>
</comment>
<dbReference type="UniPathway" id="UPA00060">
    <property type="reaction ID" value="UER00141"/>
</dbReference>
<keyword evidence="4 9" id="KW-0460">Magnesium</keyword>
<evidence type="ECO:0000313" key="13">
    <source>
        <dbReference type="EMBL" id="MBA2875526.1"/>
    </source>
</evidence>
<evidence type="ECO:0000256" key="1">
    <source>
        <dbReference type="ARBA" id="ARBA00005165"/>
    </source>
</evidence>
<keyword evidence="5 9" id="KW-0784">Thiamine biosynthesis</keyword>
<dbReference type="NCBIfam" id="TIGR00693">
    <property type="entry name" value="thiE"/>
    <property type="match status" value="1"/>
</dbReference>
<dbReference type="InterPro" id="IPR036206">
    <property type="entry name" value="ThiamineP_synth_sf"/>
</dbReference>
<feature type="binding site" evidence="9">
    <location>
        <position position="79"/>
    </location>
    <ligand>
        <name>4-amino-2-methyl-5-(diphosphooxymethyl)pyrimidine</name>
        <dbReference type="ChEBI" id="CHEBI:57841"/>
    </ligand>
</feature>
<proteinExistence type="inferred from homology"/>
<keyword evidence="14" id="KW-1185">Reference proteome</keyword>
<dbReference type="FunFam" id="3.20.20.70:FF:000096">
    <property type="entry name" value="Thiamine-phosphate synthase"/>
    <property type="match status" value="1"/>
</dbReference>
<dbReference type="GO" id="GO:0000287">
    <property type="term" value="F:magnesium ion binding"/>
    <property type="evidence" value="ECO:0007669"/>
    <property type="project" value="UniProtKB-UniRule"/>
</dbReference>
<dbReference type="GO" id="GO:0005737">
    <property type="term" value="C:cytoplasm"/>
    <property type="evidence" value="ECO:0007669"/>
    <property type="project" value="TreeGrafter"/>
</dbReference>
<dbReference type="EMBL" id="JACDUT010000006">
    <property type="protein sequence ID" value="MBA2875526.1"/>
    <property type="molecule type" value="Genomic_DNA"/>
</dbReference>
<dbReference type="GO" id="GO:0009228">
    <property type="term" value="P:thiamine biosynthetic process"/>
    <property type="evidence" value="ECO:0007669"/>
    <property type="project" value="UniProtKB-KW"/>
</dbReference>
<dbReference type="InterPro" id="IPR034291">
    <property type="entry name" value="TMP_synthase"/>
</dbReference>
<dbReference type="SUPFAM" id="SSF51391">
    <property type="entry name" value="Thiamin phosphate synthase"/>
    <property type="match status" value="1"/>
</dbReference>
<name>A0A7W0BYB7_9BACL</name>
<dbReference type="PANTHER" id="PTHR20857">
    <property type="entry name" value="THIAMINE-PHOSPHATE PYROPHOSPHORYLASE"/>
    <property type="match status" value="1"/>
</dbReference>
<evidence type="ECO:0000259" key="12">
    <source>
        <dbReference type="Pfam" id="PF02581"/>
    </source>
</evidence>
<reference evidence="13 14" key="1">
    <citation type="submission" date="2020-07" db="EMBL/GenBank/DDBJ databases">
        <title>Genomic Encyclopedia of Type Strains, Phase IV (KMG-IV): sequencing the most valuable type-strain genomes for metagenomic binning, comparative biology and taxonomic classification.</title>
        <authorList>
            <person name="Goeker M."/>
        </authorList>
    </citation>
    <scope>NUCLEOTIDE SEQUENCE [LARGE SCALE GENOMIC DNA]</scope>
    <source>
        <strain evidence="13 14">DSM 15730</strain>
    </source>
</reference>
<comment type="catalytic activity">
    <reaction evidence="6 9 10">
        <text>4-methyl-5-(2-phosphooxyethyl)-thiazole + 4-amino-2-methyl-5-(diphosphooxymethyl)pyrimidine + H(+) = thiamine phosphate + diphosphate</text>
        <dbReference type="Rhea" id="RHEA:22328"/>
        <dbReference type="ChEBI" id="CHEBI:15378"/>
        <dbReference type="ChEBI" id="CHEBI:33019"/>
        <dbReference type="ChEBI" id="CHEBI:37575"/>
        <dbReference type="ChEBI" id="CHEBI:57841"/>
        <dbReference type="ChEBI" id="CHEBI:58296"/>
        <dbReference type="EC" id="2.5.1.3"/>
    </reaction>
</comment>
<dbReference type="PANTHER" id="PTHR20857:SF15">
    <property type="entry name" value="THIAMINE-PHOSPHATE SYNTHASE"/>
    <property type="match status" value="1"/>
</dbReference>
<sequence>MTRISTETMKELLRVYFIMGSSNCKKNPLSVLTEAITGGITLFQFREKGKEAFTGEEKYAFAKELQKICRQHGVPFIVNDDVELAIELDADGVHIGQDDEKADVVRKKIGDKILGVSAHNLEEARAAMTAGADYIGVGPIFPTTSKDDAKEAQGASIIRFLRDSGIDIPIVAIGGITHENASEVIAAGADGVSVISAIASAESPFDATRQLVQCVKVK</sequence>
<evidence type="ECO:0000256" key="9">
    <source>
        <dbReference type="HAMAP-Rule" id="MF_00097"/>
    </source>
</evidence>
<evidence type="ECO:0000256" key="7">
    <source>
        <dbReference type="ARBA" id="ARBA00047851"/>
    </source>
</evidence>
<comment type="cofactor">
    <cofactor evidence="9">
        <name>Mg(2+)</name>
        <dbReference type="ChEBI" id="CHEBI:18420"/>
    </cofactor>
    <text evidence="9">Binds 1 Mg(2+) ion per subunit.</text>
</comment>
<evidence type="ECO:0000256" key="11">
    <source>
        <dbReference type="RuleBase" id="RU004253"/>
    </source>
</evidence>
<accession>A0A7W0BYB7</accession>
<dbReference type="HAMAP" id="MF_00097">
    <property type="entry name" value="TMP_synthase"/>
    <property type="match status" value="1"/>
</dbReference>
<dbReference type="CDD" id="cd00564">
    <property type="entry name" value="TMP_TenI"/>
    <property type="match status" value="1"/>
</dbReference>
<comment type="caution">
    <text evidence="13">The sequence shown here is derived from an EMBL/GenBank/DDBJ whole genome shotgun (WGS) entry which is preliminary data.</text>
</comment>
<protein>
    <recommendedName>
        <fullName evidence="9">Thiamine-phosphate synthase</fullName>
        <shortName evidence="9">TP synthase</shortName>
        <shortName evidence="9">TPS</shortName>
        <ecNumber evidence="9">2.5.1.3</ecNumber>
    </recommendedName>
    <alternativeName>
        <fullName evidence="9">Thiamine-phosphate pyrophosphorylase</fullName>
        <shortName evidence="9">TMP pyrophosphorylase</shortName>
        <shortName evidence="9">TMP-PPase</shortName>
    </alternativeName>
</protein>
<feature type="binding site" evidence="9">
    <location>
        <begin position="44"/>
        <end position="48"/>
    </location>
    <ligand>
        <name>4-amino-2-methyl-5-(diphosphooxymethyl)pyrimidine</name>
        <dbReference type="ChEBI" id="CHEBI:57841"/>
    </ligand>
</feature>
<comment type="catalytic activity">
    <reaction evidence="8 9 10">
        <text>2-[(2R,5Z)-2-carboxy-4-methylthiazol-5(2H)-ylidene]ethyl phosphate + 4-amino-2-methyl-5-(diphosphooxymethyl)pyrimidine + 2 H(+) = thiamine phosphate + CO2 + diphosphate</text>
        <dbReference type="Rhea" id="RHEA:47844"/>
        <dbReference type="ChEBI" id="CHEBI:15378"/>
        <dbReference type="ChEBI" id="CHEBI:16526"/>
        <dbReference type="ChEBI" id="CHEBI:33019"/>
        <dbReference type="ChEBI" id="CHEBI:37575"/>
        <dbReference type="ChEBI" id="CHEBI:57841"/>
        <dbReference type="ChEBI" id="CHEBI:62899"/>
        <dbReference type="EC" id="2.5.1.3"/>
    </reaction>
</comment>
<comment type="similarity">
    <text evidence="9 10">Belongs to the thiamine-phosphate synthase family.</text>
</comment>
<feature type="binding site" evidence="9">
    <location>
        <begin position="195"/>
        <end position="196"/>
    </location>
    <ligand>
        <name>2-[(2R,5Z)-2-carboxy-4-methylthiazol-5(2H)-ylidene]ethyl phosphate</name>
        <dbReference type="ChEBI" id="CHEBI:62899"/>
    </ligand>
</feature>
<dbReference type="Proteomes" id="UP000523087">
    <property type="component" value="Unassembled WGS sequence"/>
</dbReference>
<feature type="binding site" evidence="9">
    <location>
        <begin position="143"/>
        <end position="145"/>
    </location>
    <ligand>
        <name>2-[(2R,5Z)-2-carboxy-4-methylthiazol-5(2H)-ylidene]ethyl phosphate</name>
        <dbReference type="ChEBI" id="CHEBI:62899"/>
    </ligand>
</feature>
<evidence type="ECO:0000313" key="14">
    <source>
        <dbReference type="Proteomes" id="UP000523087"/>
    </source>
</evidence>
<feature type="binding site" evidence="9">
    <location>
        <position position="117"/>
    </location>
    <ligand>
        <name>4-amino-2-methyl-5-(diphosphooxymethyl)pyrimidine</name>
        <dbReference type="ChEBI" id="CHEBI:57841"/>
    </ligand>
</feature>
<dbReference type="AlphaFoldDB" id="A0A7W0BYB7"/>
<feature type="binding site" evidence="9">
    <location>
        <position position="175"/>
    </location>
    <ligand>
        <name>2-[(2R,5Z)-2-carboxy-4-methylthiazol-5(2H)-ylidene]ethyl phosphate</name>
        <dbReference type="ChEBI" id="CHEBI:62899"/>
    </ligand>
</feature>
<dbReference type="Pfam" id="PF02581">
    <property type="entry name" value="TMP-TENI"/>
    <property type="match status" value="1"/>
</dbReference>
<dbReference type="EC" id="2.5.1.3" evidence="9"/>
<organism evidence="13 14">
    <name type="scientific">Thermaerobacillus caldiproteolyticus</name>
    <dbReference type="NCBI Taxonomy" id="247480"/>
    <lineage>
        <taxon>Bacteria</taxon>
        <taxon>Bacillati</taxon>
        <taxon>Bacillota</taxon>
        <taxon>Bacilli</taxon>
        <taxon>Bacillales</taxon>
        <taxon>Anoxybacillaceae</taxon>
        <taxon>Thermaerobacillus</taxon>
    </lineage>
</organism>
<feature type="binding site" evidence="9">
    <location>
        <position position="80"/>
    </location>
    <ligand>
        <name>Mg(2+)</name>
        <dbReference type="ChEBI" id="CHEBI:18420"/>
    </ligand>
</feature>
<evidence type="ECO:0000256" key="8">
    <source>
        <dbReference type="ARBA" id="ARBA00047883"/>
    </source>
</evidence>
<evidence type="ECO:0000256" key="10">
    <source>
        <dbReference type="RuleBase" id="RU003826"/>
    </source>
</evidence>
<keyword evidence="3 9" id="KW-0479">Metal-binding</keyword>
<comment type="catalytic activity">
    <reaction evidence="7 9 10">
        <text>2-(2-carboxy-4-methylthiazol-5-yl)ethyl phosphate + 4-amino-2-methyl-5-(diphosphooxymethyl)pyrimidine + 2 H(+) = thiamine phosphate + CO2 + diphosphate</text>
        <dbReference type="Rhea" id="RHEA:47848"/>
        <dbReference type="ChEBI" id="CHEBI:15378"/>
        <dbReference type="ChEBI" id="CHEBI:16526"/>
        <dbReference type="ChEBI" id="CHEBI:33019"/>
        <dbReference type="ChEBI" id="CHEBI:37575"/>
        <dbReference type="ChEBI" id="CHEBI:57841"/>
        <dbReference type="ChEBI" id="CHEBI:62890"/>
        <dbReference type="EC" id="2.5.1.3"/>
    </reaction>
</comment>
<feature type="binding site" evidence="9">
    <location>
        <position position="146"/>
    </location>
    <ligand>
        <name>4-amino-2-methyl-5-(diphosphooxymethyl)pyrimidine</name>
        <dbReference type="ChEBI" id="CHEBI:57841"/>
    </ligand>
</feature>
<dbReference type="InterPro" id="IPR022998">
    <property type="entry name" value="ThiamineP_synth_TenI"/>
</dbReference>